<dbReference type="SUPFAM" id="SSF110296">
    <property type="entry name" value="Oligoxyloglucan reducing end-specific cellobiohydrolase"/>
    <property type="match status" value="1"/>
</dbReference>
<keyword evidence="1" id="KW-0732">Signal</keyword>
<protein>
    <recommendedName>
        <fullName evidence="4">Photosynthesis system II assembly factor Ycf48/Hcf136-like domain-containing protein</fullName>
    </recommendedName>
</protein>
<evidence type="ECO:0008006" key="4">
    <source>
        <dbReference type="Google" id="ProtNLM"/>
    </source>
</evidence>
<organism evidence="2 3">
    <name type="scientific">Candidatus Synechococcus spongiarum 15L</name>
    <dbReference type="NCBI Taxonomy" id="1608419"/>
    <lineage>
        <taxon>Bacteria</taxon>
        <taxon>Bacillati</taxon>
        <taxon>Cyanobacteriota</taxon>
        <taxon>Cyanophyceae</taxon>
        <taxon>Synechococcales</taxon>
        <taxon>Synechococcaceae</taxon>
        <taxon>Synechococcus</taxon>
    </lineage>
</organism>
<dbReference type="Gene3D" id="2.130.10.10">
    <property type="entry name" value="YVTN repeat-like/Quinoprotein amine dehydrogenase"/>
    <property type="match status" value="1"/>
</dbReference>
<dbReference type="AlphaFoldDB" id="A0A0G8AXI0"/>
<evidence type="ECO:0000313" key="2">
    <source>
        <dbReference type="EMBL" id="KKZ14072.1"/>
    </source>
</evidence>
<sequence length="338" mass="36633">MIRHGILGLLIASALPLQAQDLVFSPGILANEITNISAAGESVWVGPYMNVSHDGGETWLAANVDSLRGFANSIYSIEVKGQEIWGGLGDSYVRSGSEGQTQTIHEIRGLLHSSDGGNTWDYFSYLPPIDTDPVTTGILDTPDDTLITYGSVTLSTLPITVSARTPPWDISFDPVNETLWIAGELAGIRRSPDFGRTWERVVLPPDTTKYLAPELGYDFPFAAQPVGIAPEQFRGFNFMAFAVLVDNTGTVWAGTAGGLNRSVDGGIRWHHYTIDDGLLGNWIISIEEQPRGTQPPAIWATNWLGIGGNQRLGVSVTRDGGLSFETALQGERCYDFGF</sequence>
<feature type="chain" id="PRO_5002569397" description="Photosynthesis system II assembly factor Ycf48/Hcf136-like domain-containing protein" evidence="1">
    <location>
        <begin position="20"/>
        <end position="338"/>
    </location>
</feature>
<comment type="caution">
    <text evidence="2">The sequence shown here is derived from an EMBL/GenBank/DDBJ whole genome shotgun (WGS) entry which is preliminary data.</text>
</comment>
<dbReference type="InterPro" id="IPR015943">
    <property type="entry name" value="WD40/YVTN_repeat-like_dom_sf"/>
</dbReference>
<gene>
    <name evidence="2" type="ORF">TQ37_02300</name>
</gene>
<evidence type="ECO:0000313" key="3">
    <source>
        <dbReference type="Proteomes" id="UP000035037"/>
    </source>
</evidence>
<dbReference type="EMBL" id="JYFQ01000052">
    <property type="protein sequence ID" value="KKZ14072.1"/>
    <property type="molecule type" value="Genomic_DNA"/>
</dbReference>
<dbReference type="Proteomes" id="UP000035037">
    <property type="component" value="Unassembled WGS sequence"/>
</dbReference>
<accession>A0A0G8AXI0</accession>
<dbReference type="Gene3D" id="2.120.10.10">
    <property type="match status" value="1"/>
</dbReference>
<feature type="non-terminal residue" evidence="2">
    <location>
        <position position="338"/>
    </location>
</feature>
<proteinExistence type="predicted"/>
<evidence type="ECO:0000256" key="1">
    <source>
        <dbReference type="SAM" id="SignalP"/>
    </source>
</evidence>
<feature type="signal peptide" evidence="1">
    <location>
        <begin position="1"/>
        <end position="19"/>
    </location>
</feature>
<reference evidence="2 3" key="2">
    <citation type="submission" date="2015-05" db="EMBL/GenBank/DDBJ databases">
        <title>Lifestyle Evolution in Cyanobacterial Symbionts of Sponges.</title>
        <authorList>
            <person name="Burgsdorf I."/>
            <person name="Slaby B.M."/>
            <person name="Handley K.M."/>
            <person name="Haber M."/>
            <person name="Blom J."/>
            <person name="Marshall C.W."/>
            <person name="Gilbert J.A."/>
            <person name="Hentschel U."/>
            <person name="Steindler L."/>
        </authorList>
    </citation>
    <scope>NUCLEOTIDE SEQUENCE [LARGE SCALE GENOMIC DNA]</scope>
    <source>
        <strain evidence="2">15L</strain>
    </source>
</reference>
<reference evidence="2 3" key="1">
    <citation type="submission" date="2015-02" db="EMBL/GenBank/DDBJ databases">
        <authorList>
            <person name="Slaby B."/>
            <person name="Hentschel U."/>
        </authorList>
    </citation>
    <scope>NUCLEOTIDE SEQUENCE [LARGE SCALE GENOMIC DNA]</scope>
    <source>
        <strain evidence="2">15L</strain>
    </source>
</reference>
<name>A0A0G8AXI0_9SYNE</name>
<dbReference type="PATRIC" id="fig|1608419.3.peg.1858"/>